<dbReference type="GeneID" id="63769820"/>
<dbReference type="GO" id="GO:0016020">
    <property type="term" value="C:membrane"/>
    <property type="evidence" value="ECO:0007669"/>
    <property type="project" value="UniProtKB-SubCell"/>
</dbReference>
<sequence>MSNETTSSAFVGQPPNTEDDYYVVRGLLRLAGLVDADPSLGYIHAARPPPANYTYTSRQPRIVAGLIIVMVAIVSATSARLFLRASMSQMRFGADDWATIAAAGFGVTYTVLQLIMAFHGGGHHIWDVTYEQYAVFYYYGIIDKVIFYVCIGFNKISLALFIRRLAQNSSRGWRYFCDFYLTTLVPYILLAVFWIVFSCNPPRAQWDQAYSGKLATPARCVDMSLAGRVLNITHVVQGVILLLSPMVILWTVQIDRARKIRLFVIWGVGAITVLCGLMRQIRADFTADLMWSYTELLIWTSLDVCIGIITISLPVMDAWLAGAWNGAILKLGYRRSSNGSRSRGVQAKTYAHGTTVHSTVGAKTPKISSDSGRGIIQKDRSHEMNILRTDEVDIRYTPAGSTWESEGMPKVFNKHRVDGLN</sequence>
<dbReference type="STRING" id="1141098.A0A1Y2EJE7"/>
<dbReference type="OrthoDB" id="444631at2759"/>
<dbReference type="RefSeq" id="XP_040721189.1">
    <property type="nucleotide sequence ID" value="XM_040853608.1"/>
</dbReference>
<evidence type="ECO:0000256" key="4">
    <source>
        <dbReference type="ARBA" id="ARBA00023136"/>
    </source>
</evidence>
<keyword evidence="9" id="KW-1185">Reference proteome</keyword>
<dbReference type="Pfam" id="PF20684">
    <property type="entry name" value="Fung_rhodopsin"/>
    <property type="match status" value="1"/>
</dbReference>
<accession>A0A1Y2EJE7</accession>
<evidence type="ECO:0000256" key="2">
    <source>
        <dbReference type="ARBA" id="ARBA00022692"/>
    </source>
</evidence>
<dbReference type="PANTHER" id="PTHR33048">
    <property type="entry name" value="PTH11-LIKE INTEGRAL MEMBRANE PROTEIN (AFU_ORTHOLOGUE AFUA_5G11245)"/>
    <property type="match status" value="1"/>
</dbReference>
<evidence type="ECO:0000256" key="1">
    <source>
        <dbReference type="ARBA" id="ARBA00004141"/>
    </source>
</evidence>
<feature type="domain" description="Rhodopsin" evidence="7">
    <location>
        <begin position="79"/>
        <end position="319"/>
    </location>
</feature>
<comment type="subcellular location">
    <subcellularLocation>
        <location evidence="1">Membrane</location>
        <topology evidence="1">Multi-pass membrane protein</topology>
    </subcellularLocation>
</comment>
<evidence type="ECO:0000313" key="8">
    <source>
        <dbReference type="EMBL" id="ORY71597.1"/>
    </source>
</evidence>
<keyword evidence="2 6" id="KW-0812">Transmembrane</keyword>
<feature type="transmembrane region" description="Helical" evidence="6">
    <location>
        <begin position="175"/>
        <end position="197"/>
    </location>
</feature>
<keyword evidence="3 6" id="KW-1133">Transmembrane helix</keyword>
<organism evidence="8 9">
    <name type="scientific">Pseudomassariella vexata</name>
    <dbReference type="NCBI Taxonomy" id="1141098"/>
    <lineage>
        <taxon>Eukaryota</taxon>
        <taxon>Fungi</taxon>
        <taxon>Dikarya</taxon>
        <taxon>Ascomycota</taxon>
        <taxon>Pezizomycotina</taxon>
        <taxon>Sordariomycetes</taxon>
        <taxon>Xylariomycetidae</taxon>
        <taxon>Amphisphaeriales</taxon>
        <taxon>Pseudomassariaceae</taxon>
        <taxon>Pseudomassariella</taxon>
    </lineage>
</organism>
<feature type="transmembrane region" description="Helical" evidence="6">
    <location>
        <begin position="296"/>
        <end position="320"/>
    </location>
</feature>
<evidence type="ECO:0000313" key="9">
    <source>
        <dbReference type="Proteomes" id="UP000193689"/>
    </source>
</evidence>
<dbReference type="InParanoid" id="A0A1Y2EJE7"/>
<dbReference type="EMBL" id="MCFJ01000001">
    <property type="protein sequence ID" value="ORY71597.1"/>
    <property type="molecule type" value="Genomic_DNA"/>
</dbReference>
<evidence type="ECO:0000256" key="5">
    <source>
        <dbReference type="ARBA" id="ARBA00038359"/>
    </source>
</evidence>
<dbReference type="AlphaFoldDB" id="A0A1Y2EJE7"/>
<reference evidence="8 9" key="1">
    <citation type="submission" date="2016-07" db="EMBL/GenBank/DDBJ databases">
        <title>Pervasive Adenine N6-methylation of Active Genes in Fungi.</title>
        <authorList>
            <consortium name="DOE Joint Genome Institute"/>
            <person name="Mondo S.J."/>
            <person name="Dannebaum R.O."/>
            <person name="Kuo R.C."/>
            <person name="Labutti K."/>
            <person name="Haridas S."/>
            <person name="Kuo A."/>
            <person name="Salamov A."/>
            <person name="Ahrendt S.R."/>
            <person name="Lipzen A."/>
            <person name="Sullivan W."/>
            <person name="Andreopoulos W.B."/>
            <person name="Clum A."/>
            <person name="Lindquist E."/>
            <person name="Daum C."/>
            <person name="Ramamoorthy G.K."/>
            <person name="Gryganskyi A."/>
            <person name="Culley D."/>
            <person name="Magnuson J.K."/>
            <person name="James T.Y."/>
            <person name="O'Malley M.A."/>
            <person name="Stajich J.E."/>
            <person name="Spatafora J.W."/>
            <person name="Visel A."/>
            <person name="Grigoriev I.V."/>
        </authorList>
    </citation>
    <scope>NUCLEOTIDE SEQUENCE [LARGE SCALE GENOMIC DNA]</scope>
    <source>
        <strain evidence="8 9">CBS 129021</strain>
    </source>
</reference>
<name>A0A1Y2EJE7_9PEZI</name>
<gene>
    <name evidence="8" type="ORF">BCR38DRAFT_13765</name>
</gene>
<evidence type="ECO:0000256" key="6">
    <source>
        <dbReference type="SAM" id="Phobius"/>
    </source>
</evidence>
<feature type="transmembrane region" description="Helical" evidence="6">
    <location>
        <begin position="62"/>
        <end position="83"/>
    </location>
</feature>
<feature type="transmembrane region" description="Helical" evidence="6">
    <location>
        <begin position="95"/>
        <end position="116"/>
    </location>
</feature>
<keyword evidence="4 6" id="KW-0472">Membrane</keyword>
<comment type="similarity">
    <text evidence="5">Belongs to the SAT4 family.</text>
</comment>
<dbReference type="PANTHER" id="PTHR33048:SF129">
    <property type="entry name" value="INTEGRAL MEMBRANE PROTEIN-RELATED"/>
    <property type="match status" value="1"/>
</dbReference>
<feature type="transmembrane region" description="Helical" evidence="6">
    <location>
        <begin position="262"/>
        <end position="281"/>
    </location>
</feature>
<feature type="transmembrane region" description="Helical" evidence="6">
    <location>
        <begin position="136"/>
        <end position="154"/>
    </location>
</feature>
<evidence type="ECO:0000259" key="7">
    <source>
        <dbReference type="Pfam" id="PF20684"/>
    </source>
</evidence>
<proteinExistence type="inferred from homology"/>
<dbReference type="InterPro" id="IPR052337">
    <property type="entry name" value="SAT4-like"/>
</dbReference>
<comment type="caution">
    <text evidence="8">The sequence shown here is derived from an EMBL/GenBank/DDBJ whole genome shotgun (WGS) entry which is preliminary data.</text>
</comment>
<feature type="transmembrane region" description="Helical" evidence="6">
    <location>
        <begin position="232"/>
        <end position="250"/>
    </location>
</feature>
<dbReference type="Proteomes" id="UP000193689">
    <property type="component" value="Unassembled WGS sequence"/>
</dbReference>
<protein>
    <recommendedName>
        <fullName evidence="7">Rhodopsin domain-containing protein</fullName>
    </recommendedName>
</protein>
<evidence type="ECO:0000256" key="3">
    <source>
        <dbReference type="ARBA" id="ARBA00022989"/>
    </source>
</evidence>
<dbReference type="InterPro" id="IPR049326">
    <property type="entry name" value="Rhodopsin_dom_fungi"/>
</dbReference>